<evidence type="ECO:0000256" key="1">
    <source>
        <dbReference type="ARBA" id="ARBA00010169"/>
    </source>
</evidence>
<dbReference type="Pfam" id="PF03091">
    <property type="entry name" value="CutA1"/>
    <property type="match status" value="1"/>
</dbReference>
<organism evidence="2 3">
    <name type="scientific">Uruburuella testudinis</name>
    <dbReference type="NCBI Taxonomy" id="1282863"/>
    <lineage>
        <taxon>Bacteria</taxon>
        <taxon>Pseudomonadati</taxon>
        <taxon>Pseudomonadota</taxon>
        <taxon>Betaproteobacteria</taxon>
        <taxon>Neisseriales</taxon>
        <taxon>Neisseriaceae</taxon>
        <taxon>Uruburuella</taxon>
    </lineage>
</organism>
<sequence length="107" mass="12173">MPQYKPVTVTTTAPNLEEARRIGAALLAHKLAACVQYETITSQYVWQGELHCDEEIRLTVKSSRCHYRAIEKTILQLHSYECPQILMQPVSRGFAPYLRWAKAALGL</sequence>
<evidence type="ECO:0000313" key="2">
    <source>
        <dbReference type="EMBL" id="UOO80867.1"/>
    </source>
</evidence>
<accession>A0ABY4DP81</accession>
<dbReference type="EMBL" id="CP091508">
    <property type="protein sequence ID" value="UOO80867.1"/>
    <property type="molecule type" value="Genomic_DNA"/>
</dbReference>
<dbReference type="Gene3D" id="3.30.70.120">
    <property type="match status" value="1"/>
</dbReference>
<evidence type="ECO:0000313" key="3">
    <source>
        <dbReference type="Proteomes" id="UP000829817"/>
    </source>
</evidence>
<reference evidence="2 3" key="1">
    <citation type="journal article" date="2022" name="Res Sq">
        <title>Evolution of multicellular longitudinally dividing oral cavity symbionts (Neisseriaceae).</title>
        <authorList>
            <person name="Nyongesa S."/>
            <person name="Weber P."/>
            <person name="Bernet E."/>
            <person name="Pullido F."/>
            <person name="Nieckarz M."/>
            <person name="Delaby M."/>
            <person name="Nieves C."/>
            <person name="Viehboeck T."/>
            <person name="Krause N."/>
            <person name="Rivera-Millot A."/>
            <person name="Nakamura A."/>
            <person name="Vischer N."/>
            <person name="VanNieuwenhze M."/>
            <person name="Brun Y."/>
            <person name="Cava F."/>
            <person name="Bulgheresi S."/>
            <person name="Veyrier F."/>
        </authorList>
    </citation>
    <scope>NUCLEOTIDE SEQUENCE [LARGE SCALE GENOMIC DNA]</scope>
    <source>
        <strain evidence="2 3">CCUG 63373m</strain>
    </source>
</reference>
<dbReference type="InterPro" id="IPR011322">
    <property type="entry name" value="N-reg_PII-like_a/b"/>
</dbReference>
<dbReference type="RefSeq" id="WP_244783938.1">
    <property type="nucleotide sequence ID" value="NZ_CP091508.1"/>
</dbReference>
<proteinExistence type="inferred from homology"/>
<comment type="similarity">
    <text evidence="1">Belongs to the CutA family.</text>
</comment>
<dbReference type="Proteomes" id="UP000829817">
    <property type="component" value="Chromosome"/>
</dbReference>
<gene>
    <name evidence="2" type="ORF">LVJ83_07675</name>
</gene>
<dbReference type="SUPFAM" id="SSF54913">
    <property type="entry name" value="GlnB-like"/>
    <property type="match status" value="1"/>
</dbReference>
<dbReference type="InterPro" id="IPR015867">
    <property type="entry name" value="N-reg_PII/ATP_PRibTrfase_C"/>
</dbReference>
<dbReference type="InterPro" id="IPR004323">
    <property type="entry name" value="Ion_tolerance_CutA"/>
</dbReference>
<name>A0ABY4DP81_9NEIS</name>
<dbReference type="PANTHER" id="PTHR23419:SF8">
    <property type="entry name" value="FI09726P"/>
    <property type="match status" value="1"/>
</dbReference>
<protein>
    <submittedName>
        <fullName evidence="2">Divalent-cation tolerance protein CutA</fullName>
    </submittedName>
</protein>
<dbReference type="PANTHER" id="PTHR23419">
    <property type="entry name" value="DIVALENT CATION TOLERANCE CUTA-RELATED"/>
    <property type="match status" value="1"/>
</dbReference>
<keyword evidence="3" id="KW-1185">Reference proteome</keyword>